<protein>
    <submittedName>
        <fullName evidence="1">Uncharacterized protein</fullName>
    </submittedName>
</protein>
<keyword evidence="2" id="KW-1185">Reference proteome</keyword>
<dbReference type="EMBL" id="MVIE01000016">
    <property type="protein sequence ID" value="ORB40293.1"/>
    <property type="molecule type" value="Genomic_DNA"/>
</dbReference>
<sequence length="86" mass="9090">MMKRRYAALVVVGLTAVAVLTGGTGFSVGRALASPDPGQVDDIPTIDEWQIQYPTTMTNPYEDSVGSGGDWGGVGMWCQNLHANCS</sequence>
<dbReference type="AlphaFoldDB" id="A0A1X0IAQ6"/>
<evidence type="ECO:0000313" key="1">
    <source>
        <dbReference type="EMBL" id="ORB40293.1"/>
    </source>
</evidence>
<name>A0A1X0IAQ6_9MYCO</name>
<proteinExistence type="predicted"/>
<evidence type="ECO:0000313" key="2">
    <source>
        <dbReference type="Proteomes" id="UP000192513"/>
    </source>
</evidence>
<accession>A0A1X0IAQ6</accession>
<organism evidence="1 2">
    <name type="scientific">Mycobacterium paraseoulense</name>
    <dbReference type="NCBI Taxonomy" id="590652"/>
    <lineage>
        <taxon>Bacteria</taxon>
        <taxon>Bacillati</taxon>
        <taxon>Actinomycetota</taxon>
        <taxon>Actinomycetes</taxon>
        <taxon>Mycobacteriales</taxon>
        <taxon>Mycobacteriaceae</taxon>
        <taxon>Mycobacterium</taxon>
    </lineage>
</organism>
<gene>
    <name evidence="1" type="ORF">BST39_14510</name>
</gene>
<comment type="caution">
    <text evidence="1">The sequence shown here is derived from an EMBL/GenBank/DDBJ whole genome shotgun (WGS) entry which is preliminary data.</text>
</comment>
<dbReference type="Proteomes" id="UP000192513">
    <property type="component" value="Unassembled WGS sequence"/>
</dbReference>
<reference evidence="1 2" key="1">
    <citation type="submission" date="2017-02" db="EMBL/GenBank/DDBJ databases">
        <title>The new phylogeny of genus Mycobacterium.</title>
        <authorList>
            <person name="Tortoli E."/>
            <person name="Trovato A."/>
            <person name="Cirillo D.M."/>
        </authorList>
    </citation>
    <scope>NUCLEOTIDE SEQUENCE [LARGE SCALE GENOMIC DNA]</scope>
    <source>
        <strain evidence="1 2">DSM 45000</strain>
    </source>
</reference>